<evidence type="ECO:0000259" key="3">
    <source>
        <dbReference type="PROSITE" id="PS50404"/>
    </source>
</evidence>
<dbReference type="SUPFAM" id="SSF47616">
    <property type="entry name" value="GST C-terminal domain-like"/>
    <property type="match status" value="1"/>
</dbReference>
<accession>A0A6A5R222</accession>
<gene>
    <name evidence="5" type="ORF">BDU57DRAFT_534893</name>
</gene>
<sequence>MTIQVYCDPCTVNSRKVLAGLDEIKAEYKQNYINYFTGEHKSDAFTKINPHATVPAAADGDLTITESNAILMYAAEKSGNDTMYPKDLKKRADVNRWLLWEASSWFPTCYIYLVENVIKPLMKGEPDQKVIDAEADKFHRSAGILEARLSKNKWLTGDNLTIADIAVAAPMHVYADQKLPLNKYPNLRRWMTDGIEELESWKNTQAAVDKALFPDRVRTPASVRTVVNYTKAVDGLTEIYFYESDKAKDVHVPGDAPVEISIFDAWSRSKDFTLDKNGFSLHHFQAKHDDWDDDNAVRSSFYPEIVDFLKATVGAQRVLVFDHTIRSEKNAHKKLTDEKSTSQRTPVMLVHCDYTAESGPVRVTQLLGEEAEDLLSRRVVFLNVWKPLNVVEERPLAMCDTQSCSGDDFFKLFLRYRDRTGENYVMSPSPQHKWWYFPRMNPEQAILLKTFDSETDGRARFVGHTAFEDPTSPANPPMRESVEIRTICFF</sequence>
<dbReference type="SFLD" id="SFLDS00019">
    <property type="entry name" value="Glutathione_Transferase_(cytos"/>
    <property type="match status" value="1"/>
</dbReference>
<dbReference type="SUPFAM" id="SSF52833">
    <property type="entry name" value="Thioredoxin-like"/>
    <property type="match status" value="1"/>
</dbReference>
<dbReference type="Gene3D" id="1.20.1050.10">
    <property type="match status" value="1"/>
</dbReference>
<dbReference type="Proteomes" id="UP000800096">
    <property type="component" value="Unassembled WGS sequence"/>
</dbReference>
<evidence type="ECO:0000256" key="2">
    <source>
        <dbReference type="ARBA" id="ARBA00023604"/>
    </source>
</evidence>
<proteinExistence type="inferred from homology"/>
<keyword evidence="6" id="KW-1185">Reference proteome</keyword>
<evidence type="ECO:0000256" key="1">
    <source>
        <dbReference type="ARBA" id="ARBA00023002"/>
    </source>
</evidence>
<feature type="domain" description="GST C-terminal" evidence="4">
    <location>
        <begin position="87"/>
        <end position="221"/>
    </location>
</feature>
<dbReference type="PANTHER" id="PTHR34598:SF3">
    <property type="entry name" value="OXIDOREDUCTASE AN1597"/>
    <property type="match status" value="1"/>
</dbReference>
<dbReference type="GO" id="GO:0016491">
    <property type="term" value="F:oxidoreductase activity"/>
    <property type="evidence" value="ECO:0007669"/>
    <property type="project" value="UniProtKB-KW"/>
</dbReference>
<organism evidence="5 6">
    <name type="scientific">Ampelomyces quisqualis</name>
    <name type="common">Powdery mildew agent</name>
    <dbReference type="NCBI Taxonomy" id="50730"/>
    <lineage>
        <taxon>Eukaryota</taxon>
        <taxon>Fungi</taxon>
        <taxon>Dikarya</taxon>
        <taxon>Ascomycota</taxon>
        <taxon>Pezizomycotina</taxon>
        <taxon>Dothideomycetes</taxon>
        <taxon>Pleosporomycetidae</taxon>
        <taxon>Pleosporales</taxon>
        <taxon>Pleosporineae</taxon>
        <taxon>Phaeosphaeriaceae</taxon>
        <taxon>Ampelomyces</taxon>
    </lineage>
</organism>
<dbReference type="InterPro" id="IPR036249">
    <property type="entry name" value="Thioredoxin-like_sf"/>
</dbReference>
<dbReference type="Gene3D" id="3.40.30.10">
    <property type="entry name" value="Glutaredoxin"/>
    <property type="match status" value="1"/>
</dbReference>
<dbReference type="PROSITE" id="PS50404">
    <property type="entry name" value="GST_NTER"/>
    <property type="match status" value="1"/>
</dbReference>
<evidence type="ECO:0000313" key="6">
    <source>
        <dbReference type="Proteomes" id="UP000800096"/>
    </source>
</evidence>
<evidence type="ECO:0000259" key="4">
    <source>
        <dbReference type="PROSITE" id="PS50405"/>
    </source>
</evidence>
<dbReference type="AlphaFoldDB" id="A0A6A5R222"/>
<keyword evidence="1" id="KW-0560">Oxidoreductase</keyword>
<dbReference type="OrthoDB" id="412788at2759"/>
<dbReference type="InterPro" id="IPR040079">
    <property type="entry name" value="Glutathione_S-Trfase"/>
</dbReference>
<dbReference type="Pfam" id="PF00043">
    <property type="entry name" value="GST_C"/>
    <property type="match status" value="1"/>
</dbReference>
<name>A0A6A5R222_AMPQU</name>
<dbReference type="EMBL" id="ML979132">
    <property type="protein sequence ID" value="KAF1921188.1"/>
    <property type="molecule type" value="Genomic_DNA"/>
</dbReference>
<protein>
    <recommendedName>
        <fullName evidence="7">Glutathione S-transferase</fullName>
    </recommendedName>
</protein>
<evidence type="ECO:0008006" key="7">
    <source>
        <dbReference type="Google" id="ProtNLM"/>
    </source>
</evidence>
<evidence type="ECO:0000313" key="5">
    <source>
        <dbReference type="EMBL" id="KAF1921188.1"/>
    </source>
</evidence>
<dbReference type="InterPro" id="IPR044053">
    <property type="entry name" value="AsaB-like"/>
</dbReference>
<dbReference type="InterPro" id="IPR004046">
    <property type="entry name" value="GST_C"/>
</dbReference>
<dbReference type="InterPro" id="IPR010987">
    <property type="entry name" value="Glutathione-S-Trfase_C-like"/>
</dbReference>
<dbReference type="PANTHER" id="PTHR34598">
    <property type="entry name" value="BLL6449 PROTEIN"/>
    <property type="match status" value="1"/>
</dbReference>
<dbReference type="InterPro" id="IPR036282">
    <property type="entry name" value="Glutathione-S-Trfase_C_sf"/>
</dbReference>
<dbReference type="NCBIfam" id="NF041278">
    <property type="entry name" value="CmcJ_NvfI_EfuI"/>
    <property type="match status" value="1"/>
</dbReference>
<dbReference type="InterPro" id="IPR004045">
    <property type="entry name" value="Glutathione_S-Trfase_N"/>
</dbReference>
<feature type="domain" description="GST N-terminal" evidence="3">
    <location>
        <begin position="1"/>
        <end position="82"/>
    </location>
</feature>
<comment type="similarity">
    <text evidence="2">Belongs to the asaB hydroxylase/desaturase family.</text>
</comment>
<reference evidence="5" key="1">
    <citation type="journal article" date="2020" name="Stud. Mycol.">
        <title>101 Dothideomycetes genomes: a test case for predicting lifestyles and emergence of pathogens.</title>
        <authorList>
            <person name="Haridas S."/>
            <person name="Albert R."/>
            <person name="Binder M."/>
            <person name="Bloem J."/>
            <person name="Labutti K."/>
            <person name="Salamov A."/>
            <person name="Andreopoulos B."/>
            <person name="Baker S."/>
            <person name="Barry K."/>
            <person name="Bills G."/>
            <person name="Bluhm B."/>
            <person name="Cannon C."/>
            <person name="Castanera R."/>
            <person name="Culley D."/>
            <person name="Daum C."/>
            <person name="Ezra D."/>
            <person name="Gonzalez J."/>
            <person name="Henrissat B."/>
            <person name="Kuo A."/>
            <person name="Liang C."/>
            <person name="Lipzen A."/>
            <person name="Lutzoni F."/>
            <person name="Magnuson J."/>
            <person name="Mondo S."/>
            <person name="Nolan M."/>
            <person name="Ohm R."/>
            <person name="Pangilinan J."/>
            <person name="Park H.-J."/>
            <person name="Ramirez L."/>
            <person name="Alfaro M."/>
            <person name="Sun H."/>
            <person name="Tritt A."/>
            <person name="Yoshinaga Y."/>
            <person name="Zwiers L.-H."/>
            <person name="Turgeon B."/>
            <person name="Goodwin S."/>
            <person name="Spatafora J."/>
            <person name="Crous P."/>
            <person name="Grigoriev I."/>
        </authorList>
    </citation>
    <scope>NUCLEOTIDE SEQUENCE</scope>
    <source>
        <strain evidence="5">HMLAC05119</strain>
    </source>
</reference>
<dbReference type="PROSITE" id="PS50405">
    <property type="entry name" value="GST_CTER"/>
    <property type="match status" value="1"/>
</dbReference>
<dbReference type="SFLD" id="SFLDG00358">
    <property type="entry name" value="Main_(cytGST)"/>
    <property type="match status" value="1"/>
</dbReference>
<dbReference type="Pfam" id="PF02798">
    <property type="entry name" value="GST_N"/>
    <property type="match status" value="1"/>
</dbReference>